<evidence type="ECO:0000256" key="6">
    <source>
        <dbReference type="ARBA" id="ARBA00022679"/>
    </source>
</evidence>
<dbReference type="PROSITE" id="PS50885">
    <property type="entry name" value="HAMP"/>
    <property type="match status" value="1"/>
</dbReference>
<evidence type="ECO:0000313" key="14">
    <source>
        <dbReference type="Proteomes" id="UP000238701"/>
    </source>
</evidence>
<reference evidence="14" key="1">
    <citation type="submission" date="2018-02" db="EMBL/GenBank/DDBJ databases">
        <authorList>
            <person name="Hausmann B."/>
        </authorList>
    </citation>
    <scope>NUCLEOTIDE SEQUENCE [LARGE SCALE GENOMIC DNA]</scope>
    <source>
        <strain evidence="14">Peat soil MAG SbA1</strain>
    </source>
</reference>
<keyword evidence="8 13" id="KW-0418">Kinase</keyword>
<dbReference type="SMART" id="SM00304">
    <property type="entry name" value="HAMP"/>
    <property type="match status" value="1"/>
</dbReference>
<accession>A0A2U3L865</accession>
<evidence type="ECO:0000256" key="7">
    <source>
        <dbReference type="ARBA" id="ARBA00022741"/>
    </source>
</evidence>
<dbReference type="CDD" id="cd06225">
    <property type="entry name" value="HAMP"/>
    <property type="match status" value="1"/>
</dbReference>
<dbReference type="SUPFAM" id="SSF47384">
    <property type="entry name" value="Homodimeric domain of signal transducing histidine kinase"/>
    <property type="match status" value="1"/>
</dbReference>
<dbReference type="OrthoDB" id="9806130at2"/>
<keyword evidence="10" id="KW-0472">Membrane</keyword>
<gene>
    <name evidence="13" type="ORF">SBA1_800022</name>
</gene>
<dbReference type="Gene3D" id="1.10.287.130">
    <property type="match status" value="1"/>
</dbReference>
<protein>
    <recommendedName>
        <fullName evidence="3">histidine kinase</fullName>
        <ecNumber evidence="3">2.7.13.3</ecNumber>
    </recommendedName>
</protein>
<evidence type="ECO:0000256" key="3">
    <source>
        <dbReference type="ARBA" id="ARBA00012438"/>
    </source>
</evidence>
<evidence type="ECO:0000313" key="13">
    <source>
        <dbReference type="EMBL" id="SPF48107.1"/>
    </source>
</evidence>
<dbReference type="SMART" id="SM00387">
    <property type="entry name" value="HATPase_c"/>
    <property type="match status" value="1"/>
</dbReference>
<dbReference type="Gene3D" id="6.10.340.10">
    <property type="match status" value="1"/>
</dbReference>
<organism evidence="13 14">
    <name type="scientific">Candidatus Sulfotelmatobacter kueseliae</name>
    <dbReference type="NCBI Taxonomy" id="2042962"/>
    <lineage>
        <taxon>Bacteria</taxon>
        <taxon>Pseudomonadati</taxon>
        <taxon>Acidobacteriota</taxon>
        <taxon>Terriglobia</taxon>
        <taxon>Terriglobales</taxon>
        <taxon>Candidatus Korobacteraceae</taxon>
        <taxon>Candidatus Sulfotelmatobacter</taxon>
    </lineage>
</organism>
<keyword evidence="4" id="KW-1003">Cell membrane</keyword>
<dbReference type="GO" id="GO:0005886">
    <property type="term" value="C:plasma membrane"/>
    <property type="evidence" value="ECO:0007669"/>
    <property type="project" value="UniProtKB-SubCell"/>
</dbReference>
<keyword evidence="9" id="KW-0067">ATP-binding</keyword>
<sequence length="619" mass="68101">MMFRRKLLAVLALTVCVSVGAVTALVLAVTRRAFEKTEEERIAALVAQFQREFNRQGDEAVRRIQAIAVSEAVTRMATVLDHSPADSAGYFDLARSMADNYQVDFLEFVDARGTIISSAQWPAKFGYPESGFENLPSASDQGAFLMQQELQDSTALGLLAVRSTRVGEHPIYVIGGRRLDRNFLTALDLPPDMRTLLYQNRGDRFSPDLLIDPSAATASGLARPADKFAPLVEAVRQYNQETTWKIQWSSDQADDELFHAIPLRGIGKDRPLLGILLIGNLQRSYVELKRHIGLLALLVGGGGILLAILLSSWAAARVTRPVEQLVRAAQNVAAGNWNTRVEAPGADEISQLAESFNRMTAELLSQRERLVQAERVAAWRELARRLAHELKNPLFPLQLTVENLVRARQQSPQQFEEVFRESSRTLLAEISNLKAIISRFSEFSKMPHPELQTVPVNDLLRAVAQLFQAQLQAPGREPITCRLDLDESLAPIAADPELLHRALSNLVLNAMDAMPNGGTLTLRSRRDDGTVTIEVADTGSGLTREECERIFTPYYTSKQHGTGLGLAIVQSVVSDHGGRISVRSEPGQGTTFVIELPSRRDALPNAPSAQPENAGHSSG</sequence>
<evidence type="ECO:0000256" key="8">
    <source>
        <dbReference type="ARBA" id="ARBA00022777"/>
    </source>
</evidence>
<keyword evidence="7" id="KW-0547">Nucleotide-binding</keyword>
<dbReference type="CDD" id="cd00075">
    <property type="entry name" value="HATPase"/>
    <property type="match status" value="1"/>
</dbReference>
<evidence type="ECO:0000256" key="2">
    <source>
        <dbReference type="ARBA" id="ARBA00004651"/>
    </source>
</evidence>
<proteinExistence type="predicted"/>
<dbReference type="InterPro" id="IPR003660">
    <property type="entry name" value="HAMP_dom"/>
</dbReference>
<dbReference type="PRINTS" id="PR00344">
    <property type="entry name" value="BCTRLSENSOR"/>
</dbReference>
<dbReference type="AlphaFoldDB" id="A0A2U3L865"/>
<evidence type="ECO:0000256" key="10">
    <source>
        <dbReference type="SAM" id="Phobius"/>
    </source>
</evidence>
<feature type="transmembrane region" description="Helical" evidence="10">
    <location>
        <begin position="292"/>
        <end position="316"/>
    </location>
</feature>
<dbReference type="InterPro" id="IPR004358">
    <property type="entry name" value="Sig_transdc_His_kin-like_C"/>
</dbReference>
<dbReference type="InterPro" id="IPR036097">
    <property type="entry name" value="HisK_dim/P_sf"/>
</dbReference>
<evidence type="ECO:0000259" key="12">
    <source>
        <dbReference type="PROSITE" id="PS50885"/>
    </source>
</evidence>
<feature type="domain" description="HAMP" evidence="12">
    <location>
        <begin position="316"/>
        <end position="368"/>
    </location>
</feature>
<dbReference type="Proteomes" id="UP000238701">
    <property type="component" value="Unassembled WGS sequence"/>
</dbReference>
<dbReference type="SMART" id="SM00388">
    <property type="entry name" value="HisKA"/>
    <property type="match status" value="1"/>
</dbReference>
<dbReference type="PROSITE" id="PS50109">
    <property type="entry name" value="HIS_KIN"/>
    <property type="match status" value="1"/>
</dbReference>
<dbReference type="InterPro" id="IPR036890">
    <property type="entry name" value="HATPase_C_sf"/>
</dbReference>
<dbReference type="Pfam" id="PF00512">
    <property type="entry name" value="HisKA"/>
    <property type="match status" value="1"/>
</dbReference>
<keyword evidence="10" id="KW-0812">Transmembrane</keyword>
<dbReference type="Pfam" id="PF00672">
    <property type="entry name" value="HAMP"/>
    <property type="match status" value="1"/>
</dbReference>
<evidence type="ECO:0000259" key="11">
    <source>
        <dbReference type="PROSITE" id="PS50109"/>
    </source>
</evidence>
<dbReference type="EMBL" id="OMOD01000178">
    <property type="protein sequence ID" value="SPF48107.1"/>
    <property type="molecule type" value="Genomic_DNA"/>
</dbReference>
<dbReference type="InterPro" id="IPR050980">
    <property type="entry name" value="2C_sensor_his_kinase"/>
</dbReference>
<dbReference type="GO" id="GO:0005524">
    <property type="term" value="F:ATP binding"/>
    <property type="evidence" value="ECO:0007669"/>
    <property type="project" value="UniProtKB-KW"/>
</dbReference>
<evidence type="ECO:0000256" key="9">
    <source>
        <dbReference type="ARBA" id="ARBA00022840"/>
    </source>
</evidence>
<dbReference type="InterPro" id="IPR003661">
    <property type="entry name" value="HisK_dim/P_dom"/>
</dbReference>
<comment type="subcellular location">
    <subcellularLocation>
        <location evidence="2">Cell membrane</location>
        <topology evidence="2">Multi-pass membrane protein</topology>
    </subcellularLocation>
</comment>
<dbReference type="EC" id="2.7.13.3" evidence="3"/>
<dbReference type="InterPro" id="IPR005467">
    <property type="entry name" value="His_kinase_dom"/>
</dbReference>
<keyword evidence="6" id="KW-0808">Transferase</keyword>
<dbReference type="SUPFAM" id="SSF55874">
    <property type="entry name" value="ATPase domain of HSP90 chaperone/DNA topoisomerase II/histidine kinase"/>
    <property type="match status" value="1"/>
</dbReference>
<keyword evidence="5" id="KW-0597">Phosphoprotein</keyword>
<dbReference type="Gene3D" id="3.30.565.10">
    <property type="entry name" value="Histidine kinase-like ATPase, C-terminal domain"/>
    <property type="match status" value="1"/>
</dbReference>
<evidence type="ECO:0000256" key="5">
    <source>
        <dbReference type="ARBA" id="ARBA00022553"/>
    </source>
</evidence>
<dbReference type="PANTHER" id="PTHR44936">
    <property type="entry name" value="SENSOR PROTEIN CREC"/>
    <property type="match status" value="1"/>
</dbReference>
<dbReference type="SUPFAM" id="SSF158472">
    <property type="entry name" value="HAMP domain-like"/>
    <property type="match status" value="1"/>
</dbReference>
<keyword evidence="10" id="KW-1133">Transmembrane helix</keyword>
<dbReference type="Pfam" id="PF02518">
    <property type="entry name" value="HATPase_c"/>
    <property type="match status" value="1"/>
</dbReference>
<dbReference type="GO" id="GO:0000155">
    <property type="term" value="F:phosphorelay sensor kinase activity"/>
    <property type="evidence" value="ECO:0007669"/>
    <property type="project" value="InterPro"/>
</dbReference>
<feature type="domain" description="Histidine kinase" evidence="11">
    <location>
        <begin position="385"/>
        <end position="600"/>
    </location>
</feature>
<dbReference type="CDD" id="cd00082">
    <property type="entry name" value="HisKA"/>
    <property type="match status" value="1"/>
</dbReference>
<dbReference type="InterPro" id="IPR003594">
    <property type="entry name" value="HATPase_dom"/>
</dbReference>
<evidence type="ECO:0000256" key="4">
    <source>
        <dbReference type="ARBA" id="ARBA00022475"/>
    </source>
</evidence>
<evidence type="ECO:0000256" key="1">
    <source>
        <dbReference type="ARBA" id="ARBA00000085"/>
    </source>
</evidence>
<dbReference type="PANTHER" id="PTHR44936:SF10">
    <property type="entry name" value="SENSOR PROTEIN RSTB"/>
    <property type="match status" value="1"/>
</dbReference>
<name>A0A2U3L865_9BACT</name>
<comment type="catalytic activity">
    <reaction evidence="1">
        <text>ATP + protein L-histidine = ADP + protein N-phospho-L-histidine.</text>
        <dbReference type="EC" id="2.7.13.3"/>
    </reaction>
</comment>